<feature type="transmembrane region" description="Helical" evidence="7">
    <location>
        <begin position="206"/>
        <end position="231"/>
    </location>
</feature>
<accession>A0A9P8DQX6</accession>
<evidence type="ECO:0000256" key="5">
    <source>
        <dbReference type="ARBA" id="ARBA00023180"/>
    </source>
</evidence>
<comment type="subcellular location">
    <subcellularLocation>
        <location evidence="1">Membrane</location>
        <topology evidence="1">Multi-pass membrane protein</topology>
    </subcellularLocation>
</comment>
<keyword evidence="5" id="KW-0325">Glycoprotein</keyword>
<feature type="transmembrane region" description="Helical" evidence="7">
    <location>
        <begin position="176"/>
        <end position="199"/>
    </location>
</feature>
<comment type="caution">
    <text evidence="9">The sequence shown here is derived from an EMBL/GenBank/DDBJ whole genome shotgun (WGS) entry which is preliminary data.</text>
</comment>
<dbReference type="RefSeq" id="XP_044685473.1">
    <property type="nucleotide sequence ID" value="XM_044817771.1"/>
</dbReference>
<evidence type="ECO:0000313" key="9">
    <source>
        <dbReference type="EMBL" id="KAG9506474.1"/>
    </source>
</evidence>
<evidence type="ECO:0000256" key="1">
    <source>
        <dbReference type="ARBA" id="ARBA00004141"/>
    </source>
</evidence>
<dbReference type="PANTHER" id="PTHR23501:SF43">
    <property type="entry name" value="MULTIDRUG TRANSPORTER, PUTATIVE (AFU_ORTHOLOGUE AFUA_6G03040)-RELATED"/>
    <property type="match status" value="1"/>
</dbReference>
<reference evidence="9" key="1">
    <citation type="journal article" date="2021" name="Mol. Plant Microbe Interact.">
        <title>Telomere to telomere genome assembly of Fusarium musae F31, causal agent of crown rot disease of banana.</title>
        <authorList>
            <person name="Degradi L."/>
            <person name="Tava V."/>
            <person name="Kunova A."/>
            <person name="Cortesi P."/>
            <person name="Saracchi M."/>
            <person name="Pasquali M."/>
        </authorList>
    </citation>
    <scope>NUCLEOTIDE SEQUENCE</scope>
    <source>
        <strain evidence="9">F31</strain>
    </source>
</reference>
<dbReference type="InterPro" id="IPR020846">
    <property type="entry name" value="MFS_dom"/>
</dbReference>
<dbReference type="InterPro" id="IPR011701">
    <property type="entry name" value="MFS"/>
</dbReference>
<dbReference type="SUPFAM" id="SSF103473">
    <property type="entry name" value="MFS general substrate transporter"/>
    <property type="match status" value="1"/>
</dbReference>
<dbReference type="PANTHER" id="PTHR23501">
    <property type="entry name" value="MAJOR FACILITATOR SUPERFAMILY"/>
    <property type="match status" value="1"/>
</dbReference>
<feature type="region of interest" description="Disordered" evidence="6">
    <location>
        <begin position="1"/>
        <end position="54"/>
    </location>
</feature>
<name>A0A9P8DQX6_9HYPO</name>
<keyword evidence="10" id="KW-1185">Reference proteome</keyword>
<feature type="compositionally biased region" description="Polar residues" evidence="6">
    <location>
        <begin position="44"/>
        <end position="54"/>
    </location>
</feature>
<sequence>MSTAPDLPLKHLQGSPPGTPVKTNNEASAGDARRSPPDTVTEAEASSVNHGSVLSDNNRNVEVAVGPSENATKQKVYHTGWRLHALTSALCLSLLLSTLETTIVSTALVSIVDALQGFNMAGWIVTSYLVTYTGFLIIYSKLSDIFGCKLMLLVAITIFTVFSMACGASDSMVPLIVFRAFQGMGGSGIYSLSTIMVPLMVPPEKYATYISIMSSTFILSSVLGPILGGAITDHTTWRWVFYFK</sequence>
<evidence type="ECO:0000256" key="6">
    <source>
        <dbReference type="SAM" id="MobiDB-lite"/>
    </source>
</evidence>
<dbReference type="PROSITE" id="PS50850">
    <property type="entry name" value="MFS"/>
    <property type="match status" value="1"/>
</dbReference>
<keyword evidence="2 7" id="KW-0812">Transmembrane</keyword>
<dbReference type="GO" id="GO:0005886">
    <property type="term" value="C:plasma membrane"/>
    <property type="evidence" value="ECO:0007669"/>
    <property type="project" value="TreeGrafter"/>
</dbReference>
<feature type="transmembrane region" description="Helical" evidence="7">
    <location>
        <begin position="150"/>
        <end position="170"/>
    </location>
</feature>
<keyword evidence="4 7" id="KW-0472">Membrane</keyword>
<evidence type="ECO:0000256" key="2">
    <source>
        <dbReference type="ARBA" id="ARBA00022692"/>
    </source>
</evidence>
<dbReference type="KEGG" id="fmu:J7337_000005"/>
<dbReference type="Proteomes" id="UP000827133">
    <property type="component" value="Unassembled WGS sequence"/>
</dbReference>
<evidence type="ECO:0000256" key="3">
    <source>
        <dbReference type="ARBA" id="ARBA00022989"/>
    </source>
</evidence>
<evidence type="ECO:0000259" key="8">
    <source>
        <dbReference type="PROSITE" id="PS50850"/>
    </source>
</evidence>
<feature type="transmembrane region" description="Helical" evidence="7">
    <location>
        <begin position="120"/>
        <end position="138"/>
    </location>
</feature>
<dbReference type="Gene3D" id="1.20.1720.10">
    <property type="entry name" value="Multidrug resistance protein D"/>
    <property type="match status" value="1"/>
</dbReference>
<organism evidence="9 10">
    <name type="scientific">Fusarium musae</name>
    <dbReference type="NCBI Taxonomy" id="1042133"/>
    <lineage>
        <taxon>Eukaryota</taxon>
        <taxon>Fungi</taxon>
        <taxon>Dikarya</taxon>
        <taxon>Ascomycota</taxon>
        <taxon>Pezizomycotina</taxon>
        <taxon>Sordariomycetes</taxon>
        <taxon>Hypocreomycetidae</taxon>
        <taxon>Hypocreales</taxon>
        <taxon>Nectriaceae</taxon>
        <taxon>Fusarium</taxon>
    </lineage>
</organism>
<gene>
    <name evidence="9" type="ORF">J7337_000005</name>
</gene>
<evidence type="ECO:0000256" key="7">
    <source>
        <dbReference type="SAM" id="Phobius"/>
    </source>
</evidence>
<feature type="domain" description="Major facilitator superfamily (MFS) profile" evidence="8">
    <location>
        <begin position="86"/>
        <end position="244"/>
    </location>
</feature>
<dbReference type="AlphaFoldDB" id="A0A9P8DQX6"/>
<proteinExistence type="predicted"/>
<protein>
    <recommendedName>
        <fullName evidence="8">Major facilitator superfamily (MFS) profile domain-containing protein</fullName>
    </recommendedName>
</protein>
<dbReference type="EMBL" id="JAHBCI010000001">
    <property type="protein sequence ID" value="KAG9506474.1"/>
    <property type="molecule type" value="Genomic_DNA"/>
</dbReference>
<dbReference type="GO" id="GO:0022857">
    <property type="term" value="F:transmembrane transporter activity"/>
    <property type="evidence" value="ECO:0007669"/>
    <property type="project" value="InterPro"/>
</dbReference>
<dbReference type="Pfam" id="PF07690">
    <property type="entry name" value="MFS_1"/>
    <property type="match status" value="1"/>
</dbReference>
<evidence type="ECO:0000313" key="10">
    <source>
        <dbReference type="Proteomes" id="UP000827133"/>
    </source>
</evidence>
<dbReference type="InterPro" id="IPR036259">
    <property type="entry name" value="MFS_trans_sf"/>
</dbReference>
<feature type="transmembrane region" description="Helical" evidence="7">
    <location>
        <begin position="83"/>
        <end position="108"/>
    </location>
</feature>
<dbReference type="GeneID" id="68307862"/>
<keyword evidence="3 7" id="KW-1133">Transmembrane helix</keyword>
<evidence type="ECO:0000256" key="4">
    <source>
        <dbReference type="ARBA" id="ARBA00023136"/>
    </source>
</evidence>